<dbReference type="PANTHER" id="PTHR43343:SF3">
    <property type="entry name" value="PROTEASE DO-LIKE 8, CHLOROPLASTIC"/>
    <property type="match status" value="1"/>
</dbReference>
<dbReference type="GO" id="GO:0006508">
    <property type="term" value="P:proteolysis"/>
    <property type="evidence" value="ECO:0007669"/>
    <property type="project" value="UniProtKB-KW"/>
</dbReference>
<dbReference type="InterPro" id="IPR036034">
    <property type="entry name" value="PDZ_sf"/>
</dbReference>
<organism evidence="7 8">
    <name type="scientific">Desulforamulus reducens (strain ATCC BAA-1160 / DSM 100696 / MI-1)</name>
    <name type="common">Desulfotomaculum reducens</name>
    <dbReference type="NCBI Taxonomy" id="349161"/>
    <lineage>
        <taxon>Bacteria</taxon>
        <taxon>Bacillati</taxon>
        <taxon>Bacillota</taxon>
        <taxon>Clostridia</taxon>
        <taxon>Eubacteriales</taxon>
        <taxon>Peptococcaceae</taxon>
        <taxon>Desulforamulus</taxon>
    </lineage>
</organism>
<dbReference type="Pfam" id="PF13180">
    <property type="entry name" value="PDZ_2"/>
    <property type="match status" value="1"/>
</dbReference>
<proteinExistence type="inferred from homology"/>
<keyword evidence="3" id="KW-0378">Hydrolase</keyword>
<evidence type="ECO:0000313" key="7">
    <source>
        <dbReference type="EMBL" id="ABO49296.1"/>
    </source>
</evidence>
<dbReference type="SMART" id="SM00228">
    <property type="entry name" value="PDZ"/>
    <property type="match status" value="1"/>
</dbReference>
<dbReference type="InterPro" id="IPR001940">
    <property type="entry name" value="Peptidase_S1C"/>
</dbReference>
<dbReference type="InterPro" id="IPR009003">
    <property type="entry name" value="Peptidase_S1_PA"/>
</dbReference>
<keyword evidence="2" id="KW-0645">Protease</keyword>
<evidence type="ECO:0000259" key="6">
    <source>
        <dbReference type="PROSITE" id="PS50106"/>
    </source>
</evidence>
<dbReference type="STRING" id="349161.Dred_0758"/>
<evidence type="ECO:0000313" key="8">
    <source>
        <dbReference type="Proteomes" id="UP000001556"/>
    </source>
</evidence>
<feature type="domain" description="PDZ" evidence="6">
    <location>
        <begin position="272"/>
        <end position="358"/>
    </location>
</feature>
<evidence type="ECO:0000256" key="4">
    <source>
        <dbReference type="ARBA" id="ARBA00022825"/>
    </source>
</evidence>
<keyword evidence="5" id="KW-1133">Transmembrane helix</keyword>
<dbReference type="Gene3D" id="2.40.10.10">
    <property type="entry name" value="Trypsin-like serine proteases"/>
    <property type="match status" value="2"/>
</dbReference>
<dbReference type="InterPro" id="IPR001478">
    <property type="entry name" value="PDZ"/>
</dbReference>
<comment type="similarity">
    <text evidence="1">Belongs to the peptidase S1C family.</text>
</comment>
<dbReference type="FunFam" id="2.40.10.10:FF:000001">
    <property type="entry name" value="Periplasmic serine protease DegS"/>
    <property type="match status" value="1"/>
</dbReference>
<dbReference type="Proteomes" id="UP000001556">
    <property type="component" value="Chromosome"/>
</dbReference>
<dbReference type="AlphaFoldDB" id="A4J2J3"/>
<gene>
    <name evidence="7" type="ordered locus">Dred_0758</name>
</gene>
<dbReference type="InterPro" id="IPR051201">
    <property type="entry name" value="Chloro_Bact_Ser_Proteases"/>
</dbReference>
<keyword evidence="5" id="KW-0472">Membrane</keyword>
<dbReference type="PROSITE" id="PS50106">
    <property type="entry name" value="PDZ"/>
    <property type="match status" value="1"/>
</dbReference>
<dbReference type="GO" id="GO:0004252">
    <property type="term" value="F:serine-type endopeptidase activity"/>
    <property type="evidence" value="ECO:0007669"/>
    <property type="project" value="InterPro"/>
</dbReference>
<dbReference type="Gene3D" id="2.30.42.10">
    <property type="match status" value="1"/>
</dbReference>
<evidence type="ECO:0000256" key="3">
    <source>
        <dbReference type="ARBA" id="ARBA00022801"/>
    </source>
</evidence>
<dbReference type="SUPFAM" id="SSF50156">
    <property type="entry name" value="PDZ domain-like"/>
    <property type="match status" value="1"/>
</dbReference>
<dbReference type="EMBL" id="CP000612">
    <property type="protein sequence ID" value="ABO49296.1"/>
    <property type="molecule type" value="Genomic_DNA"/>
</dbReference>
<dbReference type="Pfam" id="PF13365">
    <property type="entry name" value="Trypsin_2"/>
    <property type="match status" value="1"/>
</dbReference>
<evidence type="ECO:0000256" key="1">
    <source>
        <dbReference type="ARBA" id="ARBA00010541"/>
    </source>
</evidence>
<feature type="transmembrane region" description="Helical" evidence="5">
    <location>
        <begin position="12"/>
        <end position="32"/>
    </location>
</feature>
<evidence type="ECO:0000256" key="2">
    <source>
        <dbReference type="ARBA" id="ARBA00022670"/>
    </source>
</evidence>
<dbReference type="RefSeq" id="WP_011877132.1">
    <property type="nucleotide sequence ID" value="NC_009253.1"/>
</dbReference>
<dbReference type="PRINTS" id="PR00834">
    <property type="entry name" value="PROTEASES2C"/>
</dbReference>
<keyword evidence="5" id="KW-0812">Transmembrane</keyword>
<accession>A4J2J3</accession>
<reference evidence="7 8" key="1">
    <citation type="submission" date="2007-03" db="EMBL/GenBank/DDBJ databases">
        <title>Complete sequence of Desulfotomaculum reducens MI-1.</title>
        <authorList>
            <consortium name="US DOE Joint Genome Institute"/>
            <person name="Copeland A."/>
            <person name="Lucas S."/>
            <person name="Lapidus A."/>
            <person name="Barry K."/>
            <person name="Detter J.C."/>
            <person name="Glavina del Rio T."/>
            <person name="Hammon N."/>
            <person name="Israni S."/>
            <person name="Dalin E."/>
            <person name="Tice H."/>
            <person name="Pitluck S."/>
            <person name="Sims D."/>
            <person name="Brettin T."/>
            <person name="Bruce D."/>
            <person name="Han C."/>
            <person name="Tapia R."/>
            <person name="Schmutz J."/>
            <person name="Larimer F."/>
            <person name="Land M."/>
            <person name="Hauser L."/>
            <person name="Kyrpides N."/>
            <person name="Kim E."/>
            <person name="Tebo B.M."/>
            <person name="Richardson P."/>
        </authorList>
    </citation>
    <scope>NUCLEOTIDE SEQUENCE [LARGE SCALE GENOMIC DNA]</scope>
    <source>
        <strain evidence="7 8">MI-1</strain>
    </source>
</reference>
<protein>
    <submittedName>
        <fullName evidence="7">Peptidase S1 and S6, chymotrypsin/Hap</fullName>
    </submittedName>
</protein>
<dbReference type="KEGG" id="drm:Dred_0758"/>
<dbReference type="InterPro" id="IPR043504">
    <property type="entry name" value="Peptidase_S1_PA_chymotrypsin"/>
</dbReference>
<dbReference type="PANTHER" id="PTHR43343">
    <property type="entry name" value="PEPTIDASE S12"/>
    <property type="match status" value="1"/>
</dbReference>
<keyword evidence="4" id="KW-0720">Serine protease</keyword>
<dbReference type="eggNOG" id="COG0265">
    <property type="taxonomic scope" value="Bacteria"/>
</dbReference>
<dbReference type="SUPFAM" id="SSF50494">
    <property type="entry name" value="Trypsin-like serine proteases"/>
    <property type="match status" value="1"/>
</dbReference>
<keyword evidence="8" id="KW-1185">Reference proteome</keyword>
<dbReference type="OrthoDB" id="9758917at2"/>
<sequence length="375" mass="40462">MSLHWEKFKKPYGFLLAQIGFIILLFVIAIHFSSNQLHMLSLGNGTAMAQQQSDGFIRPANISDVVKQTAPAVVKIETIIQTNINTNPYINDPFFRQFFGNRSLPSTQVQKGMGSGFIVSEDGYIITNNHVIEGATQIQVTLTTNKSYQAKVVGSDRELDLAVLKINPDNQLKTLKLGNSDQAEVGDWVIAIGNPYGLDHTVTVGVISAKGRPVSIEDKNFRNLLQTDASINPGNSGGPLINLQGEVVGVNTAVNAQAQGIGFAIPSTTVASVYNQLITKGTVSHPYLGVNIQPTQDQRGVLVSGIVPDSPANEAGLQVGDVIVKFKDINLTNPQELLDAVAESRVGEKVSLVIVRSGQMKEIQVIMGDKSNQKF</sequence>
<name>A4J2J3_DESRM</name>
<evidence type="ECO:0000256" key="5">
    <source>
        <dbReference type="SAM" id="Phobius"/>
    </source>
</evidence>
<dbReference type="HOGENOM" id="CLU_020120_2_2_9"/>